<dbReference type="InterPro" id="IPR049207">
    <property type="entry name" value="DUF4246_N"/>
</dbReference>
<proteinExistence type="predicted"/>
<dbReference type="Pfam" id="PF21666">
    <property type="entry name" value="DUF4246_N"/>
    <property type="match status" value="1"/>
</dbReference>
<evidence type="ECO:0000259" key="3">
    <source>
        <dbReference type="Pfam" id="PF21666"/>
    </source>
</evidence>
<feature type="domain" description="DUF4246" evidence="2">
    <location>
        <begin position="43"/>
        <end position="405"/>
    </location>
</feature>
<dbReference type="OrthoDB" id="415532at2759"/>
<protein>
    <submittedName>
        <fullName evidence="4">Uncharacterized protein</fullName>
    </submittedName>
</protein>
<dbReference type="PANTHER" id="PTHR33119">
    <property type="entry name" value="IFI3P"/>
    <property type="match status" value="1"/>
</dbReference>
<feature type="domain" description="DUF4246" evidence="3">
    <location>
        <begin position="1"/>
        <end position="29"/>
    </location>
</feature>
<dbReference type="AlphaFoldDB" id="A0A6G1HYA0"/>
<reference evidence="4" key="1">
    <citation type="journal article" date="2020" name="Stud. Mycol.">
        <title>101 Dothideomycetes genomes: a test case for predicting lifestyles and emergence of pathogens.</title>
        <authorList>
            <person name="Haridas S."/>
            <person name="Albert R."/>
            <person name="Binder M."/>
            <person name="Bloem J."/>
            <person name="Labutti K."/>
            <person name="Salamov A."/>
            <person name="Andreopoulos B."/>
            <person name="Baker S."/>
            <person name="Barry K."/>
            <person name="Bills G."/>
            <person name="Bluhm B."/>
            <person name="Cannon C."/>
            <person name="Castanera R."/>
            <person name="Culley D."/>
            <person name="Daum C."/>
            <person name="Ezra D."/>
            <person name="Gonzalez J."/>
            <person name="Henrissat B."/>
            <person name="Kuo A."/>
            <person name="Liang C."/>
            <person name="Lipzen A."/>
            <person name="Lutzoni F."/>
            <person name="Magnuson J."/>
            <person name="Mondo S."/>
            <person name="Nolan M."/>
            <person name="Ohm R."/>
            <person name="Pangilinan J."/>
            <person name="Park H.-J."/>
            <person name="Ramirez L."/>
            <person name="Alfaro M."/>
            <person name="Sun H."/>
            <person name="Tritt A."/>
            <person name="Yoshinaga Y."/>
            <person name="Zwiers L.-H."/>
            <person name="Turgeon B."/>
            <person name="Goodwin S."/>
            <person name="Spatafora J."/>
            <person name="Crous P."/>
            <person name="Grigoriev I."/>
        </authorList>
    </citation>
    <scope>NUCLEOTIDE SEQUENCE</scope>
    <source>
        <strain evidence="4">CBS 262.69</strain>
    </source>
</reference>
<name>A0A6G1HYA0_9PEZI</name>
<sequence>MLKIIERFTNEPEWRAKVFDETAVAQWKTVTLARKAFRNISDKAFDFCIAELCDKAGKNVDIDSVAVLDTELAVIKSDDLISEELRQELIEGVKVLENYEEWRPSPSNMVLDLVDPSLYSLMYGRSRVLPNKTISVENCLQHCGKGGIIRAPPYSGSGGNRHWSRKFQWLPSEVGFTDDGVKVLSYINNLHPKTHANLYTVAEKYIAKAVPIWNQVLSNFGLADHGRSLRIYPRSFSGRRPEPMEYSEWMPVNLTSMNLREKFPQGLQVIVQLVNIHLTPENPRYEGGQNRVEGMLNEHICSTLLYDYDCENITASYLEFYQMISHDALEEVIENMCDSKCTSRLYDGRAIGFPNVQQHRITPFKLAGRTKPGHRKILALFLVDPSQRVLSTANVPPQQRDWWAQAVRMERTGKLSQLPAELFNNVMENVDFPSSLTEAKTQREESRTERKGHERSVDSRLTFSAKNSRPPARYFPEAAQESMSFLTEVN</sequence>
<evidence type="ECO:0000313" key="4">
    <source>
        <dbReference type="EMBL" id="KAF2400817.1"/>
    </source>
</evidence>
<accession>A0A6G1HYA0</accession>
<evidence type="ECO:0000259" key="2">
    <source>
        <dbReference type="Pfam" id="PF14033"/>
    </source>
</evidence>
<dbReference type="PANTHER" id="PTHR33119:SF1">
    <property type="entry name" value="FE2OG DIOXYGENASE DOMAIN-CONTAINING PROTEIN"/>
    <property type="match status" value="1"/>
</dbReference>
<dbReference type="Proteomes" id="UP000799640">
    <property type="component" value="Unassembled WGS sequence"/>
</dbReference>
<dbReference type="InterPro" id="IPR049192">
    <property type="entry name" value="DUF4246_C"/>
</dbReference>
<gene>
    <name evidence="4" type="ORF">EJ06DRAFT_556315</name>
</gene>
<dbReference type="EMBL" id="ML996694">
    <property type="protein sequence ID" value="KAF2400817.1"/>
    <property type="molecule type" value="Genomic_DNA"/>
</dbReference>
<feature type="region of interest" description="Disordered" evidence="1">
    <location>
        <begin position="435"/>
        <end position="472"/>
    </location>
</feature>
<evidence type="ECO:0000256" key="1">
    <source>
        <dbReference type="SAM" id="MobiDB-lite"/>
    </source>
</evidence>
<feature type="compositionally biased region" description="Basic and acidic residues" evidence="1">
    <location>
        <begin position="440"/>
        <end position="458"/>
    </location>
</feature>
<dbReference type="Pfam" id="PF14033">
    <property type="entry name" value="DUF4246"/>
    <property type="match status" value="1"/>
</dbReference>
<keyword evidence="5" id="KW-1185">Reference proteome</keyword>
<organism evidence="4 5">
    <name type="scientific">Trichodelitschia bisporula</name>
    <dbReference type="NCBI Taxonomy" id="703511"/>
    <lineage>
        <taxon>Eukaryota</taxon>
        <taxon>Fungi</taxon>
        <taxon>Dikarya</taxon>
        <taxon>Ascomycota</taxon>
        <taxon>Pezizomycotina</taxon>
        <taxon>Dothideomycetes</taxon>
        <taxon>Dothideomycetes incertae sedis</taxon>
        <taxon>Phaeotrichales</taxon>
        <taxon>Phaeotrichaceae</taxon>
        <taxon>Trichodelitschia</taxon>
    </lineage>
</organism>
<dbReference type="InterPro" id="IPR025340">
    <property type="entry name" value="DUF4246"/>
</dbReference>
<evidence type="ECO:0000313" key="5">
    <source>
        <dbReference type="Proteomes" id="UP000799640"/>
    </source>
</evidence>